<proteinExistence type="predicted"/>
<dbReference type="SMART" id="SM00248">
    <property type="entry name" value="ANK"/>
    <property type="match status" value="4"/>
</dbReference>
<sequence length="362" mass="40763">MEWATLGPEIVKYVARYCDDNQTLLALSRVNRHWSPWATEALYQNNIAYEGSGAALYAAAYGRLDILKYMVAVGTERHQPNFATVPSDLESTITEAWQDLKDDSKPTGWTPIHLAALFGHEDIVETLLDQGVNLETKDNDDHTPLLYGLYSCSFMSMTRLLTRKGADINDMVDKRDHGGDHNQRVPMIIASCKKRQMTLMIRLILAGADVSNVRNGRTLLHEVGDAINHSWRDLTDKWRGITKMLVCLGVDRTARDTSGQTALHRIMAGFETYYPLDFFPVADDFLPAGTDPSILNDTMTPMLWLALKGRGWRYIRSATKAEKGRLVSWFVRCGGDINIKGPDGRTCLHWLADQRSAIMDIK</sequence>
<dbReference type="PROSITE" id="PS50297">
    <property type="entry name" value="ANK_REP_REGION"/>
    <property type="match status" value="1"/>
</dbReference>
<gene>
    <name evidence="4" type="ORF">KHLLAP_LOCUS9611</name>
</gene>
<dbReference type="PANTHER" id="PTHR24180">
    <property type="entry name" value="CYCLIN-DEPENDENT KINASE INHIBITOR 2C-RELATED"/>
    <property type="match status" value="1"/>
</dbReference>
<dbReference type="PROSITE" id="PS50088">
    <property type="entry name" value="ANK_REPEAT"/>
    <property type="match status" value="1"/>
</dbReference>
<keyword evidence="1" id="KW-0677">Repeat</keyword>
<comment type="caution">
    <text evidence="4">The sequence shown here is derived from an EMBL/GenBank/DDBJ whole genome shotgun (WGS) entry which is preliminary data.</text>
</comment>
<protein>
    <submittedName>
        <fullName evidence="4">Uu.00g141690.m01.CDS01</fullName>
    </submittedName>
</protein>
<organism evidence="4 5">
    <name type="scientific">Anthostomella pinea</name>
    <dbReference type="NCBI Taxonomy" id="933095"/>
    <lineage>
        <taxon>Eukaryota</taxon>
        <taxon>Fungi</taxon>
        <taxon>Dikarya</taxon>
        <taxon>Ascomycota</taxon>
        <taxon>Pezizomycotina</taxon>
        <taxon>Sordariomycetes</taxon>
        <taxon>Xylariomycetidae</taxon>
        <taxon>Xylariales</taxon>
        <taxon>Xylariaceae</taxon>
        <taxon>Anthostomella</taxon>
    </lineage>
</organism>
<dbReference type="AlphaFoldDB" id="A0AAI8VQC0"/>
<dbReference type="InterPro" id="IPR002110">
    <property type="entry name" value="Ankyrin_rpt"/>
</dbReference>
<evidence type="ECO:0000256" key="2">
    <source>
        <dbReference type="ARBA" id="ARBA00023043"/>
    </source>
</evidence>
<dbReference type="PANTHER" id="PTHR24180:SF45">
    <property type="entry name" value="POLY [ADP-RIBOSE] POLYMERASE TANKYRASE"/>
    <property type="match status" value="1"/>
</dbReference>
<accession>A0AAI8VQC0</accession>
<name>A0AAI8VQC0_9PEZI</name>
<feature type="repeat" description="ANK" evidence="3">
    <location>
        <begin position="107"/>
        <end position="139"/>
    </location>
</feature>
<dbReference type="Gene3D" id="1.25.40.20">
    <property type="entry name" value="Ankyrin repeat-containing domain"/>
    <property type="match status" value="2"/>
</dbReference>
<evidence type="ECO:0000313" key="4">
    <source>
        <dbReference type="EMBL" id="CAJ2509143.1"/>
    </source>
</evidence>
<keyword evidence="2 3" id="KW-0040">ANK repeat</keyword>
<dbReference type="Proteomes" id="UP001295740">
    <property type="component" value="Unassembled WGS sequence"/>
</dbReference>
<dbReference type="SUPFAM" id="SSF48403">
    <property type="entry name" value="Ankyrin repeat"/>
    <property type="match status" value="1"/>
</dbReference>
<evidence type="ECO:0000256" key="1">
    <source>
        <dbReference type="ARBA" id="ARBA00022737"/>
    </source>
</evidence>
<evidence type="ECO:0000256" key="3">
    <source>
        <dbReference type="PROSITE-ProRule" id="PRU00023"/>
    </source>
</evidence>
<dbReference type="PRINTS" id="PR01415">
    <property type="entry name" value="ANKYRIN"/>
</dbReference>
<evidence type="ECO:0000313" key="5">
    <source>
        <dbReference type="Proteomes" id="UP001295740"/>
    </source>
</evidence>
<keyword evidence="5" id="KW-1185">Reference proteome</keyword>
<dbReference type="EMBL" id="CAUWAG010000012">
    <property type="protein sequence ID" value="CAJ2509143.1"/>
    <property type="molecule type" value="Genomic_DNA"/>
</dbReference>
<dbReference type="Pfam" id="PF12796">
    <property type="entry name" value="Ank_2"/>
    <property type="match status" value="1"/>
</dbReference>
<reference evidence="4" key="1">
    <citation type="submission" date="2023-10" db="EMBL/GenBank/DDBJ databases">
        <authorList>
            <person name="Hackl T."/>
        </authorList>
    </citation>
    <scope>NUCLEOTIDE SEQUENCE</scope>
</reference>
<dbReference type="InterPro" id="IPR036770">
    <property type="entry name" value="Ankyrin_rpt-contain_sf"/>
</dbReference>
<dbReference type="InterPro" id="IPR051637">
    <property type="entry name" value="Ank_repeat_dom-contain_49"/>
</dbReference>